<keyword evidence="4" id="KW-1185">Reference proteome</keyword>
<dbReference type="KEGG" id="sve:SVEN_0261"/>
<feature type="domain" description="Pyrroline-5-carboxylate reductase catalytic N-terminal" evidence="2">
    <location>
        <begin position="2"/>
        <end position="96"/>
    </location>
</feature>
<dbReference type="InterPro" id="IPR028939">
    <property type="entry name" value="P5C_Rdtase_cat_N"/>
</dbReference>
<sequence length="230" mass="23668">MRIGILGTGNVGQALASAWARAGHDVVVGSRRPDDPERLTELKELITSGLRVEGCAAAAAHAEVLVNATPGTASVELLRTIGAPALAGKIVLDVGVGFLEDGSLSHPDVSLGEEIQRAFPETRVVKTLCTIDRKVMVAPESLEGPATVFLSGEDAEAKTVVRGLVTDLGWADDALLDLGGIGTARGQEHFALLFMGIATATGTYEFGIRVVLPDTAGTGSQGLPHGQGAP</sequence>
<dbReference type="PANTHER" id="PTHR14239">
    <property type="entry name" value="DUDULIN-RELATED"/>
    <property type="match status" value="1"/>
</dbReference>
<gene>
    <name evidence="3" type="ordered locus">SVEN_0261</name>
</gene>
<name>F2R5N7_STRVP</name>
<reference evidence="3 4" key="1">
    <citation type="journal article" date="2011" name="BMC Genomics">
        <title>Genome-wide analysis of the role of GlnR in Streptomyces venezuelae provides new insights into global nitrogen regulation in actinomycetes.</title>
        <authorList>
            <person name="Pullan S.T."/>
            <person name="Bibb M.J."/>
            <person name="Merrick M."/>
        </authorList>
    </citation>
    <scope>NUCLEOTIDE SEQUENCE [LARGE SCALE GENOMIC DNA]</scope>
    <source>
        <strain evidence="3">ATCC 10712</strain>
    </source>
</reference>
<protein>
    <recommendedName>
        <fullName evidence="2">Pyrroline-5-carboxylate reductase catalytic N-terminal domain-containing protein</fullName>
    </recommendedName>
</protein>
<evidence type="ECO:0000259" key="2">
    <source>
        <dbReference type="Pfam" id="PF03807"/>
    </source>
</evidence>
<organism evidence="3 4">
    <name type="scientific">Streptomyces venezuelae (strain ATCC 10712 / CBS 650.69 / DSM 40230 / JCM 4526 / NBRC 13096 / PD 04745)</name>
    <dbReference type="NCBI Taxonomy" id="953739"/>
    <lineage>
        <taxon>Bacteria</taxon>
        <taxon>Bacillati</taxon>
        <taxon>Actinomycetota</taxon>
        <taxon>Actinomycetes</taxon>
        <taxon>Kitasatosporales</taxon>
        <taxon>Streptomycetaceae</taxon>
        <taxon>Streptomyces</taxon>
    </lineage>
</organism>
<evidence type="ECO:0000313" key="3">
    <source>
        <dbReference type="EMBL" id="CCA53548.1"/>
    </source>
</evidence>
<dbReference type="EMBL" id="FR845719">
    <property type="protein sequence ID" value="CCA53548.1"/>
    <property type="molecule type" value="Genomic_DNA"/>
</dbReference>
<evidence type="ECO:0000313" key="4">
    <source>
        <dbReference type="Proteomes" id="UP000006854"/>
    </source>
</evidence>
<dbReference type="SUPFAM" id="SSF51735">
    <property type="entry name" value="NAD(P)-binding Rossmann-fold domains"/>
    <property type="match status" value="1"/>
</dbReference>
<dbReference type="Proteomes" id="UP000006854">
    <property type="component" value="Chromosome"/>
</dbReference>
<proteinExistence type="predicted"/>
<keyword evidence="1" id="KW-0560">Oxidoreductase</keyword>
<accession>F2R5N7</accession>
<evidence type="ECO:0000256" key="1">
    <source>
        <dbReference type="ARBA" id="ARBA00023002"/>
    </source>
</evidence>
<dbReference type="STRING" id="953739.SVEN_0261"/>
<dbReference type="InterPro" id="IPR036291">
    <property type="entry name" value="NAD(P)-bd_dom_sf"/>
</dbReference>
<dbReference type="Pfam" id="PF03807">
    <property type="entry name" value="F420_oxidored"/>
    <property type="match status" value="1"/>
</dbReference>
<dbReference type="Gene3D" id="3.40.50.720">
    <property type="entry name" value="NAD(P)-binding Rossmann-like Domain"/>
    <property type="match status" value="1"/>
</dbReference>
<dbReference type="OrthoDB" id="3194817at2"/>
<dbReference type="InterPro" id="IPR051267">
    <property type="entry name" value="STEAP_metalloreductase"/>
</dbReference>
<dbReference type="PANTHER" id="PTHR14239:SF10">
    <property type="entry name" value="REDUCTASE"/>
    <property type="match status" value="1"/>
</dbReference>
<dbReference type="GeneID" id="51860868"/>
<dbReference type="HOGENOM" id="CLU_076368_2_0_11"/>
<dbReference type="eggNOG" id="COG2085">
    <property type="taxonomic scope" value="Bacteria"/>
</dbReference>
<dbReference type="AlphaFoldDB" id="F2R5N7"/>
<dbReference type="GO" id="GO:0016491">
    <property type="term" value="F:oxidoreductase activity"/>
    <property type="evidence" value="ECO:0007669"/>
    <property type="project" value="UniProtKB-KW"/>
</dbReference>
<dbReference type="RefSeq" id="WP_015031468.1">
    <property type="nucleotide sequence ID" value="NC_018750.1"/>
</dbReference>
<dbReference type="PATRIC" id="fig|953739.5.peg.5833"/>